<comment type="caution">
    <text evidence="7">Lacks conserved residue(s) required for the propagation of feature annotation.</text>
</comment>
<gene>
    <name evidence="7" type="primary">glnD</name>
    <name evidence="10" type="ORF">SAMN06264868_12017</name>
</gene>
<dbReference type="InterPro" id="IPR006674">
    <property type="entry name" value="HD_domain"/>
</dbReference>
<dbReference type="EC" id="2.7.7.59" evidence="7"/>
<dbReference type="PROSITE" id="PS51831">
    <property type="entry name" value="HD"/>
    <property type="match status" value="1"/>
</dbReference>
<keyword evidence="2 7" id="KW-0548">Nucleotidyltransferase</keyword>
<dbReference type="GO" id="GO:0006808">
    <property type="term" value="P:regulation of nitrogen utilization"/>
    <property type="evidence" value="ECO:0007669"/>
    <property type="project" value="UniProtKB-UniRule"/>
</dbReference>
<keyword evidence="6 7" id="KW-0511">Multifunctional enzyme</keyword>
<dbReference type="Gene3D" id="1.10.3090.10">
    <property type="entry name" value="cca-adding enzyme, domain 2"/>
    <property type="match status" value="1"/>
</dbReference>
<comment type="cofactor">
    <cofactor evidence="7">
        <name>Mg(2+)</name>
        <dbReference type="ChEBI" id="CHEBI:18420"/>
    </cofactor>
</comment>
<dbReference type="InterPro" id="IPR003607">
    <property type="entry name" value="HD/PDEase_dom"/>
</dbReference>
<evidence type="ECO:0000256" key="4">
    <source>
        <dbReference type="ARBA" id="ARBA00022801"/>
    </source>
</evidence>
<feature type="region of interest" description="Uridylyltransferase" evidence="7">
    <location>
        <begin position="1"/>
        <end position="327"/>
    </location>
</feature>
<dbReference type="InterPro" id="IPR045865">
    <property type="entry name" value="ACT-like_dom_sf"/>
</dbReference>
<dbReference type="CDD" id="cd05401">
    <property type="entry name" value="NT_GlnE_GlnD_like"/>
    <property type="match status" value="1"/>
</dbReference>
<comment type="activity regulation">
    <text evidence="7">Uridylyltransferase (UTase) activity is inhibited by glutamine, while glutamine activates uridylyl-removing (UR) activity.</text>
</comment>
<dbReference type="Pfam" id="PF01966">
    <property type="entry name" value="HD"/>
    <property type="match status" value="1"/>
</dbReference>
<evidence type="ECO:0000256" key="7">
    <source>
        <dbReference type="HAMAP-Rule" id="MF_00277"/>
    </source>
</evidence>
<feature type="domain" description="HD" evidence="9">
    <location>
        <begin position="446"/>
        <end position="564"/>
    </location>
</feature>
<evidence type="ECO:0000313" key="10">
    <source>
        <dbReference type="EMBL" id="SMP20146.1"/>
    </source>
</evidence>
<evidence type="ECO:0000256" key="1">
    <source>
        <dbReference type="ARBA" id="ARBA00022679"/>
    </source>
</evidence>
<comment type="similarity">
    <text evidence="7">Belongs to the GlnD family.</text>
</comment>
<dbReference type="GO" id="GO:0008081">
    <property type="term" value="F:phosphoric diester hydrolase activity"/>
    <property type="evidence" value="ECO:0007669"/>
    <property type="project" value="UniProtKB-UniRule"/>
</dbReference>
<evidence type="ECO:0000256" key="3">
    <source>
        <dbReference type="ARBA" id="ARBA00022737"/>
    </source>
</evidence>
<dbReference type="Proteomes" id="UP001157947">
    <property type="component" value="Unassembled WGS sequence"/>
</dbReference>
<dbReference type="AlphaFoldDB" id="A0AA45WP04"/>
<comment type="caution">
    <text evidence="10">The sequence shown here is derived from an EMBL/GenBank/DDBJ whole genome shotgun (WGS) entry which is preliminary data.</text>
</comment>
<dbReference type="InterPro" id="IPR002912">
    <property type="entry name" value="ACT_dom"/>
</dbReference>
<feature type="domain" description="ACT" evidence="8">
    <location>
        <begin position="684"/>
        <end position="764"/>
    </location>
</feature>
<dbReference type="NCBIfam" id="TIGR01693">
    <property type="entry name" value="UTase_glnD"/>
    <property type="match status" value="1"/>
</dbReference>
<evidence type="ECO:0000256" key="2">
    <source>
        <dbReference type="ARBA" id="ARBA00022695"/>
    </source>
</evidence>
<keyword evidence="3" id="KW-0677">Repeat</keyword>
<accession>A0AA45WP04</accession>
<comment type="catalytic activity">
    <reaction evidence="7">
        <text>[protein-PII]-uridylyl-L-tyrosine + H2O = [protein-PII]-L-tyrosine + UMP + H(+)</text>
        <dbReference type="Rhea" id="RHEA:48600"/>
        <dbReference type="Rhea" id="RHEA-COMP:12147"/>
        <dbReference type="Rhea" id="RHEA-COMP:12148"/>
        <dbReference type="ChEBI" id="CHEBI:15377"/>
        <dbReference type="ChEBI" id="CHEBI:15378"/>
        <dbReference type="ChEBI" id="CHEBI:46858"/>
        <dbReference type="ChEBI" id="CHEBI:57865"/>
        <dbReference type="ChEBI" id="CHEBI:90602"/>
    </reaction>
</comment>
<evidence type="ECO:0000313" key="11">
    <source>
        <dbReference type="Proteomes" id="UP001157947"/>
    </source>
</evidence>
<dbReference type="Pfam" id="PF24931">
    <property type="entry name" value="ACT_ACR9_3rd"/>
    <property type="match status" value="1"/>
</dbReference>
<comment type="catalytic activity">
    <reaction evidence="7">
        <text>[protein-PII]-L-tyrosine + UTP = [protein-PII]-uridylyl-L-tyrosine + diphosphate</text>
        <dbReference type="Rhea" id="RHEA:13673"/>
        <dbReference type="Rhea" id="RHEA-COMP:12147"/>
        <dbReference type="Rhea" id="RHEA-COMP:12148"/>
        <dbReference type="ChEBI" id="CHEBI:33019"/>
        <dbReference type="ChEBI" id="CHEBI:46398"/>
        <dbReference type="ChEBI" id="CHEBI:46858"/>
        <dbReference type="ChEBI" id="CHEBI:90602"/>
        <dbReference type="EC" id="2.7.7.59"/>
    </reaction>
</comment>
<protein>
    <recommendedName>
        <fullName evidence="7">Bifunctional uridylyltransferase/uridylyl-removing enzyme</fullName>
        <shortName evidence="7">UTase/UR</shortName>
    </recommendedName>
    <alternativeName>
        <fullName evidence="7">Bifunctional [protein-PII] modification enzyme</fullName>
    </alternativeName>
    <alternativeName>
        <fullName evidence="7">Bifunctional nitrogen sensor protein</fullName>
    </alternativeName>
    <domain>
        <recommendedName>
            <fullName evidence="7">[Protein-PII] uridylyltransferase</fullName>
            <shortName evidence="7">PII uridylyltransferase</shortName>
            <shortName evidence="7">UTase</shortName>
            <ecNumber evidence="7">2.7.7.59</ecNumber>
        </recommendedName>
    </domain>
    <domain>
        <recommendedName>
            <fullName evidence="7">[Protein-PII]-UMP uridylyl-removing enzyme</fullName>
            <shortName evidence="7">UR</shortName>
            <ecNumber evidence="7">3.1.4.-</ecNumber>
        </recommendedName>
    </domain>
</protein>
<dbReference type="HAMAP" id="MF_00277">
    <property type="entry name" value="PII_uridylyl_transf"/>
    <property type="match status" value="1"/>
</dbReference>
<dbReference type="InterPro" id="IPR005105">
    <property type="entry name" value="GlnD_Uridyltrans_N"/>
</dbReference>
<dbReference type="SUPFAM" id="SSF55021">
    <property type="entry name" value="ACT-like"/>
    <property type="match status" value="1"/>
</dbReference>
<dbReference type="Gene3D" id="3.30.460.10">
    <property type="entry name" value="Beta Polymerase, domain 2"/>
    <property type="match status" value="1"/>
</dbReference>
<evidence type="ECO:0000256" key="5">
    <source>
        <dbReference type="ARBA" id="ARBA00022842"/>
    </source>
</evidence>
<dbReference type="EMBL" id="FXTX01000020">
    <property type="protein sequence ID" value="SMP20146.1"/>
    <property type="molecule type" value="Genomic_DNA"/>
</dbReference>
<comment type="domain">
    <text evidence="7">Has four distinct domains: an N-terminal nucleotidyltransferase (NT) domain responsible for UTase activity, a central HD domain that encodes UR activity, and two C-terminal ACT domains that seem to have a role in glutamine sensing.</text>
</comment>
<reference evidence="10" key="1">
    <citation type="submission" date="2017-05" db="EMBL/GenBank/DDBJ databases">
        <authorList>
            <person name="Varghese N."/>
            <person name="Submissions S."/>
        </authorList>
    </citation>
    <scope>NUCLEOTIDE SEQUENCE</scope>
    <source>
        <strain evidence="10">DSM 18763</strain>
    </source>
</reference>
<dbReference type="GO" id="GO:0008773">
    <property type="term" value="F:[protein-PII] uridylyltransferase activity"/>
    <property type="evidence" value="ECO:0007669"/>
    <property type="project" value="UniProtKB-UniRule"/>
</dbReference>
<dbReference type="Pfam" id="PF03445">
    <property type="entry name" value="DUF294"/>
    <property type="match status" value="1"/>
</dbReference>
<keyword evidence="4 7" id="KW-0378">Hydrolase</keyword>
<evidence type="ECO:0000259" key="8">
    <source>
        <dbReference type="PROSITE" id="PS51671"/>
    </source>
</evidence>
<dbReference type="EC" id="3.1.4.-" evidence="7"/>
<keyword evidence="5 7" id="KW-0460">Magnesium</keyword>
<evidence type="ECO:0000259" key="9">
    <source>
        <dbReference type="PROSITE" id="PS51831"/>
    </source>
</evidence>
<dbReference type="CDD" id="cd04899">
    <property type="entry name" value="ACT_ACR-UUR-like_2"/>
    <property type="match status" value="1"/>
</dbReference>
<comment type="function">
    <text evidence="7">Modifies, by uridylylation and deuridylylation, the PII regulatory proteins (GlnB and homologs), in response to the nitrogen status of the cell that GlnD senses through the glutamine level. Under low glutamine levels, catalyzes the conversion of the PII proteins and UTP to PII-UMP and PPi, while under higher glutamine levels, GlnD hydrolyzes PII-UMP to PII and UMP (deuridylylation). Thus, controls uridylylation state and activity of the PII proteins, and plays an important role in the regulation of nitrogen metabolism.</text>
</comment>
<proteinExistence type="inferred from homology"/>
<dbReference type="SUPFAM" id="SSF81301">
    <property type="entry name" value="Nucleotidyltransferase"/>
    <property type="match status" value="1"/>
</dbReference>
<name>A0AA45WP04_9AQUI</name>
<dbReference type="InterPro" id="IPR010043">
    <property type="entry name" value="UTase/UR"/>
</dbReference>
<organism evidence="10 11">
    <name type="scientific">Venenivibrio stagnispumantis</name>
    <dbReference type="NCBI Taxonomy" id="407998"/>
    <lineage>
        <taxon>Bacteria</taxon>
        <taxon>Pseudomonadati</taxon>
        <taxon>Aquificota</taxon>
        <taxon>Aquificia</taxon>
        <taxon>Aquificales</taxon>
        <taxon>Hydrogenothermaceae</taxon>
        <taxon>Venenivibrio</taxon>
    </lineage>
</organism>
<dbReference type="RefSeq" id="WP_265134807.1">
    <property type="nucleotide sequence ID" value="NZ_FXTX01000020.1"/>
</dbReference>
<dbReference type="PANTHER" id="PTHR47320">
    <property type="entry name" value="BIFUNCTIONAL URIDYLYLTRANSFERASE/URIDYLYL-REMOVING ENZYME"/>
    <property type="match status" value="1"/>
</dbReference>
<dbReference type="SUPFAM" id="SSF81891">
    <property type="entry name" value="Poly A polymerase C-terminal region-like"/>
    <property type="match status" value="1"/>
</dbReference>
<dbReference type="PANTHER" id="PTHR47320:SF1">
    <property type="entry name" value="BIFUNCTIONAL URIDYLYLTRANSFERASE_URIDYLYL-REMOVING ENZYME"/>
    <property type="match status" value="1"/>
</dbReference>
<dbReference type="InterPro" id="IPR043519">
    <property type="entry name" value="NT_sf"/>
</dbReference>
<dbReference type="SUPFAM" id="SSF81593">
    <property type="entry name" value="Nucleotidyltransferase substrate binding subunit/domain"/>
    <property type="match status" value="1"/>
</dbReference>
<dbReference type="PIRSF" id="PIRSF006288">
    <property type="entry name" value="PII_uridyltransf"/>
    <property type="match status" value="1"/>
</dbReference>
<keyword evidence="11" id="KW-1185">Reference proteome</keyword>
<sequence length="864" mass="101437">MQVLDIDAKKQILNNYFEKKNELIRKHYAGENALDIVNQLSDLTDETIKAFANLSFPDINKIAIVVLGGYGRRELCFKSDIDIALVYDADDIKELEAGIESFYYSLLDLKVDLGFSPRNIKTFLDLSKQDLTITTALLQGRFLCGNPEIYERLISKFKKVIKAKKEAYIEATLKSRKVRYQSTGSSIYMMEPHIKEGEGGLRDFHEVYWIAKVLEPDFKDYKSFVEKKYILEEDYKELMNAYEFLLRIRNQMHLLCNKKCDVLVFPLQEEVAKKLGYVKDINDYESIRESVEEMMKLYYLNAKSINSITKRILKILLKKEEYEVFEPIDDLFIKTSSEIDIINEEKFEKDDLNILKAFKYYKKYGLDFSPKLEYLLRKNERKLKNKQLTEEMKNIIRELFSDVSNLPKTLRKMQELYILDDLIPEFGYQRCHFQYDHYHKYTTDAHAIKSVEELENLRQLDSPEKKQMYELYKDIKRKDLLIWAIFLHDIGKGHKQDHSILGSQMAREILERFGYNSADSKVVSELVLHHLDMAHISQRRNLNEPKVIEDFVKIVKNKEVLKMLTVLTWCDANAVAPNVWNDWKNALLWELYYKTLEVFEKGVSAEEIFSLKLKEKREKLKLLLTAEIGEERANYHLNRFSDYYIVSVMLDDAVKHILMEEDILKNNKKFAYSFEEKTGAGFSEVSIVIKDIENPLLIITGILTSLNINILSVYSYTRKDNIVVIDLQISTSLYESIDENKFNQFLNILQKILNNELTLEDIMKKRQKGFRPSIIPPPTFVKIDNESSEIYTIFDVSAEDRIGLLFDIIKVFSDFDIYVHLAKVSTQGTRARDAFYVRSKEKTKINDKELLQNIKEKLLQVIKV</sequence>
<evidence type="ECO:0000256" key="6">
    <source>
        <dbReference type="ARBA" id="ARBA00023268"/>
    </source>
</evidence>
<dbReference type="Pfam" id="PF08335">
    <property type="entry name" value="GlnD_UR_UTase"/>
    <property type="match status" value="1"/>
</dbReference>
<keyword evidence="1 7" id="KW-0808">Transferase</keyword>
<feature type="domain" description="ACT" evidence="8">
    <location>
        <begin position="793"/>
        <end position="864"/>
    </location>
</feature>
<dbReference type="SMART" id="SM00471">
    <property type="entry name" value="HDc"/>
    <property type="match status" value="1"/>
</dbReference>
<dbReference type="PROSITE" id="PS51671">
    <property type="entry name" value="ACT"/>
    <property type="match status" value="2"/>
</dbReference>
<dbReference type="InterPro" id="IPR013546">
    <property type="entry name" value="PII_UdlTrfase/GS_AdlTrfase"/>
</dbReference>